<dbReference type="InterPro" id="IPR036866">
    <property type="entry name" value="RibonucZ/Hydroxyglut_hydro"/>
</dbReference>
<dbReference type="PANTHER" id="PTHR30619">
    <property type="entry name" value="DNA INTERNALIZATION/COMPETENCE PROTEIN COMEC/REC2"/>
    <property type="match status" value="1"/>
</dbReference>
<organism evidence="1 2">
    <name type="scientific">Pajaroellobacter abortibovis</name>
    <dbReference type="NCBI Taxonomy" id="1882918"/>
    <lineage>
        <taxon>Bacteria</taxon>
        <taxon>Pseudomonadati</taxon>
        <taxon>Myxococcota</taxon>
        <taxon>Polyangia</taxon>
        <taxon>Polyangiales</taxon>
        <taxon>Polyangiaceae</taxon>
    </lineage>
</organism>
<dbReference type="EMBL" id="CP016908">
    <property type="protein sequence ID" value="APR99310.1"/>
    <property type="molecule type" value="Genomic_DNA"/>
</dbReference>
<dbReference type="KEGG" id="pabo:BCY86_00435"/>
<proteinExistence type="predicted"/>
<sequence length="110" mass="12299">MVGDTEQEQEQKLLSNFPHCPHATMLKVGHHSSRTSSYPAFLAEVQAKKEAILPVIIHNRSSHPHDIILQSLTASGARLWRTDQQGSIFFLTDSVTYHPSAMAFTSLQFP</sequence>
<dbReference type="InterPro" id="IPR052159">
    <property type="entry name" value="Competence_DNA_uptake"/>
</dbReference>
<dbReference type="SUPFAM" id="SSF56281">
    <property type="entry name" value="Metallo-hydrolase/oxidoreductase"/>
    <property type="match status" value="1"/>
</dbReference>
<dbReference type="PANTHER" id="PTHR30619:SF1">
    <property type="entry name" value="RECOMBINATION PROTEIN 2"/>
    <property type="match status" value="1"/>
</dbReference>
<evidence type="ECO:0000313" key="2">
    <source>
        <dbReference type="Proteomes" id="UP000185544"/>
    </source>
</evidence>
<dbReference type="AlphaFoldDB" id="A0A1L6MUW8"/>
<dbReference type="Gene3D" id="3.60.15.10">
    <property type="entry name" value="Ribonuclease Z/Hydroxyacylglutathione hydrolase-like"/>
    <property type="match status" value="1"/>
</dbReference>
<evidence type="ECO:0008006" key="3">
    <source>
        <dbReference type="Google" id="ProtNLM"/>
    </source>
</evidence>
<dbReference type="Proteomes" id="UP000185544">
    <property type="component" value="Chromosome"/>
</dbReference>
<evidence type="ECO:0000313" key="1">
    <source>
        <dbReference type="EMBL" id="APR99310.1"/>
    </source>
</evidence>
<reference evidence="1 2" key="1">
    <citation type="submission" date="2016-08" db="EMBL/GenBank/DDBJ databases">
        <title>Identification and validation of antigenic proteins from Pajaroellobacter abortibovis using de-novo genome sequence assembly and reverse vaccinology.</title>
        <authorList>
            <person name="Welly B.T."/>
            <person name="Miller M.R."/>
            <person name="Stott J.L."/>
            <person name="Blanchard M.T."/>
            <person name="Islas-Trejo A.D."/>
            <person name="O'Rourke S.M."/>
            <person name="Young A.E."/>
            <person name="Medrano J.F."/>
            <person name="Van Eenennaam A.L."/>
        </authorList>
    </citation>
    <scope>NUCLEOTIDE SEQUENCE [LARGE SCALE GENOMIC DNA]</scope>
    <source>
        <strain evidence="1 2">BTF92-0548A/99-0131</strain>
    </source>
</reference>
<name>A0A1L6MUW8_9BACT</name>
<dbReference type="RefSeq" id="WP_075275942.1">
    <property type="nucleotide sequence ID" value="NZ_CP016908.1"/>
</dbReference>
<accession>A0A1L6MUW8</accession>
<protein>
    <recommendedName>
        <fullName evidence="3">Metallo-beta-lactamase domain-containing protein</fullName>
    </recommendedName>
</protein>
<dbReference type="STRING" id="1882918.BCY86_00435"/>
<keyword evidence="2" id="KW-1185">Reference proteome</keyword>
<gene>
    <name evidence="1" type="ORF">BCY86_00435</name>
</gene>
<dbReference type="OrthoDB" id="9790149at2"/>